<dbReference type="EMBL" id="BK033283">
    <property type="protein sequence ID" value="DAD55526.1"/>
    <property type="molecule type" value="Genomic_DNA"/>
</dbReference>
<organism evidence="2">
    <name type="scientific">Bacteriophage sp</name>
    <dbReference type="NCBI Taxonomy" id="38018"/>
    <lineage>
        <taxon>Viruses</taxon>
    </lineage>
</organism>
<feature type="compositionally biased region" description="Basic and acidic residues" evidence="1">
    <location>
        <begin position="166"/>
        <end position="176"/>
    </location>
</feature>
<feature type="region of interest" description="Disordered" evidence="1">
    <location>
        <begin position="152"/>
        <end position="190"/>
    </location>
</feature>
<proteinExistence type="predicted"/>
<name>A0A8D9UHH4_9VIRU</name>
<dbReference type="Pfam" id="PF25759">
    <property type="entry name" value="HP1_ORF34"/>
    <property type="match status" value="1"/>
</dbReference>
<dbReference type="InterPro" id="IPR057869">
    <property type="entry name" value="HP1_YO34"/>
</dbReference>
<evidence type="ECO:0000313" key="2">
    <source>
        <dbReference type="EMBL" id="DAD55526.1"/>
    </source>
</evidence>
<sequence>MSQQIQEEQTNQKKASLITFADGVVTLGETEVPGVLRDLRVDGKVRFDEQKVDGTSGKKKTPQGFEDSDVMMSFVLGTDSETNCYDKLETVAGMFRSVDDKANPKIYTVANRHLLARGIRQVVFSKLQSAENDATDEVTVTLGFVEHNPPIVKTEKAQAKSPTPKELAEQAKEKAQQAEPAEDSLVVAVD</sequence>
<accession>A0A8D9UHH4</accession>
<reference evidence="2" key="1">
    <citation type="journal article" date="2021" name="Proc. Natl. Acad. Sci. U.S.A.">
        <title>A Catalog of Tens of Thousands of Viruses from Human Metagenomes Reveals Hidden Associations with Chronic Diseases.</title>
        <authorList>
            <person name="Tisza M.J."/>
            <person name="Buck C.B."/>
        </authorList>
    </citation>
    <scope>NUCLEOTIDE SEQUENCE</scope>
    <source>
        <strain evidence="2">CtLCA3</strain>
    </source>
</reference>
<protein>
    <submittedName>
        <fullName evidence="2">Uncharacterized protein</fullName>
    </submittedName>
</protein>
<evidence type="ECO:0000256" key="1">
    <source>
        <dbReference type="SAM" id="MobiDB-lite"/>
    </source>
</evidence>